<dbReference type="ExpressionAtlas" id="M8C2N3">
    <property type="expression patterns" value="baseline"/>
</dbReference>
<dbReference type="Pfam" id="PF10536">
    <property type="entry name" value="PMD"/>
    <property type="match status" value="1"/>
</dbReference>
<protein>
    <recommendedName>
        <fullName evidence="1">Aminotransferase-like plant mobile domain-containing protein</fullName>
    </recommendedName>
</protein>
<organism evidence="2">
    <name type="scientific">Aegilops tauschii</name>
    <name type="common">Tausch's goatgrass</name>
    <name type="synonym">Aegilops squarrosa</name>
    <dbReference type="NCBI Taxonomy" id="37682"/>
    <lineage>
        <taxon>Eukaryota</taxon>
        <taxon>Viridiplantae</taxon>
        <taxon>Streptophyta</taxon>
        <taxon>Embryophyta</taxon>
        <taxon>Tracheophyta</taxon>
        <taxon>Spermatophyta</taxon>
        <taxon>Magnoliopsida</taxon>
        <taxon>Liliopsida</taxon>
        <taxon>Poales</taxon>
        <taxon>Poaceae</taxon>
        <taxon>BOP clade</taxon>
        <taxon>Pooideae</taxon>
        <taxon>Triticodae</taxon>
        <taxon>Triticeae</taxon>
        <taxon>Triticinae</taxon>
        <taxon>Aegilops</taxon>
    </lineage>
</organism>
<dbReference type="PANTHER" id="PTHR46033">
    <property type="entry name" value="PROTEIN MAIN-LIKE 2"/>
    <property type="match status" value="1"/>
</dbReference>
<dbReference type="PANTHER" id="PTHR46033:SF87">
    <property type="entry name" value="AMINOTRANSFERASE-LIKE PLANT MOBILE DOMAIN-CONTAINING PROTEIN"/>
    <property type="match status" value="1"/>
</dbReference>
<sequence>MQQYTRAYLWYVVSRALFSDGTGVNASFMWLKLFAGWEHGLSWGMAALAYLYCQLDEACRRGANPRNVVESKEGNIGGPMLLLSIWSWEHLPVGRPTPKGYDPWDDHDDQDRMPTWAYKWDKVEGFVGNSKTMYLHYCNELDIMTPEQVILVETCFVFPVSLVFQKS</sequence>
<name>M8C2N3_AEGTA</name>
<dbReference type="EnsemblPlants" id="EMT28509">
    <property type="protein sequence ID" value="EMT28509"/>
    <property type="gene ID" value="F775_01113"/>
</dbReference>
<dbReference type="AlphaFoldDB" id="M8C2N3"/>
<dbReference type="GO" id="GO:0010073">
    <property type="term" value="P:meristem maintenance"/>
    <property type="evidence" value="ECO:0007669"/>
    <property type="project" value="InterPro"/>
</dbReference>
<dbReference type="InterPro" id="IPR019557">
    <property type="entry name" value="AminoTfrase-like_pln_mobile"/>
</dbReference>
<feature type="domain" description="Aminotransferase-like plant mobile" evidence="1">
    <location>
        <begin position="3"/>
        <end position="150"/>
    </location>
</feature>
<proteinExistence type="predicted"/>
<evidence type="ECO:0000259" key="1">
    <source>
        <dbReference type="Pfam" id="PF10536"/>
    </source>
</evidence>
<evidence type="ECO:0000313" key="2">
    <source>
        <dbReference type="EnsemblPlants" id="EMT28509"/>
    </source>
</evidence>
<accession>M8C2N3</accession>
<reference evidence="2" key="1">
    <citation type="submission" date="2015-06" db="UniProtKB">
        <authorList>
            <consortium name="EnsemblPlants"/>
        </authorList>
    </citation>
    <scope>IDENTIFICATION</scope>
</reference>
<dbReference type="InterPro" id="IPR044824">
    <property type="entry name" value="MAIN-like"/>
</dbReference>